<dbReference type="AlphaFoldDB" id="A0A2S0MQR8"/>
<name>A0A2S0MQR8_9RHOB</name>
<dbReference type="Proteomes" id="UP000237655">
    <property type="component" value="Chromosome"/>
</dbReference>
<dbReference type="KEGG" id="thas:C6Y53_11295"/>
<accession>A0A2S0MQR8</accession>
<evidence type="ECO:0000259" key="2">
    <source>
        <dbReference type="Pfam" id="PF00497"/>
    </source>
</evidence>
<dbReference type="Gene3D" id="3.40.190.10">
    <property type="entry name" value="Periplasmic binding protein-like II"/>
    <property type="match status" value="3"/>
</dbReference>
<dbReference type="RefSeq" id="WP_106472542.1">
    <property type="nucleotide sequence ID" value="NZ_CP027665.1"/>
</dbReference>
<protein>
    <submittedName>
        <fullName evidence="3">Transporter substrate-binding domain-containing protein</fullName>
    </submittedName>
</protein>
<dbReference type="EMBL" id="CP027665">
    <property type="protein sequence ID" value="AVO38228.1"/>
    <property type="molecule type" value="Genomic_DNA"/>
</dbReference>
<proteinExistence type="predicted"/>
<evidence type="ECO:0000256" key="1">
    <source>
        <dbReference type="SAM" id="SignalP"/>
    </source>
</evidence>
<keyword evidence="4" id="KW-1185">Reference proteome</keyword>
<dbReference type="Pfam" id="PF00497">
    <property type="entry name" value="SBP_bac_3"/>
    <property type="match status" value="1"/>
</dbReference>
<evidence type="ECO:0000313" key="3">
    <source>
        <dbReference type="EMBL" id="AVO38228.1"/>
    </source>
</evidence>
<organism evidence="3 4">
    <name type="scientific">Pukyongiella litopenaei</name>
    <dbReference type="NCBI Taxonomy" id="2605946"/>
    <lineage>
        <taxon>Bacteria</taxon>
        <taxon>Pseudomonadati</taxon>
        <taxon>Pseudomonadota</taxon>
        <taxon>Alphaproteobacteria</taxon>
        <taxon>Rhodobacterales</taxon>
        <taxon>Paracoccaceae</taxon>
        <taxon>Pukyongiella</taxon>
    </lineage>
</organism>
<evidence type="ECO:0000313" key="4">
    <source>
        <dbReference type="Proteomes" id="UP000237655"/>
    </source>
</evidence>
<reference evidence="4" key="1">
    <citation type="submission" date="2018-03" db="EMBL/GenBank/DDBJ databases">
        <title>Genomic analysis of the strain SH-1 isolated from shrimp intestine.</title>
        <authorList>
            <person name="Kim Y.-S."/>
            <person name="Kim S.-E."/>
            <person name="Kim K.-H."/>
        </authorList>
    </citation>
    <scope>NUCLEOTIDE SEQUENCE [LARGE SCALE GENOMIC DNA]</scope>
    <source>
        <strain evidence="4">SH-1</strain>
    </source>
</reference>
<dbReference type="FunFam" id="3.40.190.10:FF:000806">
    <property type="entry name" value="Polar amino acid uptake family ABC transporter, periplasmic substrate-binding protein"/>
    <property type="match status" value="1"/>
</dbReference>
<keyword evidence="1" id="KW-0732">Signal</keyword>
<dbReference type="SUPFAM" id="SSF53850">
    <property type="entry name" value="Periplasmic binding protein-like II"/>
    <property type="match status" value="1"/>
</dbReference>
<feature type="chain" id="PRO_5015404910" evidence="1">
    <location>
        <begin position="25"/>
        <end position="300"/>
    </location>
</feature>
<sequence length="300" mass="32498">MIARYLVAGVLAAGIAWTGQPALARCEDHVPQPKPQNTSRDIVGASIDTIVERGYIEFAAFENLPPWSYQENGKPAGVDIEIGRLIADDLGVEPRFNLVAAGENLDADLRNWVWKGPVIGGRVANVMLHVPYDSDFACRVEQVVFTGQYHVERVGIAYHKALYSDGAPVPAYFRFDPVAVENDTIADFYLTNLLGPEAQDKIHRYRTIADAMAALAAGETAAAMGPLAQLEAGLNDDLAVHAPPMPGLAVGNWTLGVAVHFAYRPLAYSVEDAIYRGISDGRIADIFARHGLSFSPPAMR</sequence>
<feature type="domain" description="Solute-binding protein family 3/N-terminal" evidence="2">
    <location>
        <begin position="60"/>
        <end position="101"/>
    </location>
</feature>
<gene>
    <name evidence="3" type="ORF">C6Y53_11295</name>
</gene>
<dbReference type="InterPro" id="IPR001638">
    <property type="entry name" value="Solute-binding_3/MltF_N"/>
</dbReference>
<feature type="signal peptide" evidence="1">
    <location>
        <begin position="1"/>
        <end position="24"/>
    </location>
</feature>